<dbReference type="RefSeq" id="WP_222842302.1">
    <property type="nucleotide sequence ID" value="NZ_FNQV01000001.1"/>
</dbReference>
<dbReference type="EMBL" id="FNQV01000001">
    <property type="protein sequence ID" value="SDZ73661.1"/>
    <property type="molecule type" value="Genomic_DNA"/>
</dbReference>
<organism evidence="1 2">
    <name type="scientific">Bowdeniella nasicola</name>
    <dbReference type="NCBI Taxonomy" id="208480"/>
    <lineage>
        <taxon>Bacteria</taxon>
        <taxon>Bacillati</taxon>
        <taxon>Actinomycetota</taxon>
        <taxon>Actinomycetes</taxon>
        <taxon>Actinomycetales</taxon>
        <taxon>Actinomycetaceae</taxon>
        <taxon>Bowdeniella</taxon>
    </lineage>
</organism>
<protein>
    <submittedName>
        <fullName evidence="1">Acyl-coenzyme A thioesterase PaaI, contains HGG motif</fullName>
    </submittedName>
</protein>
<keyword evidence="2" id="KW-1185">Reference proteome</keyword>
<name>A0A1H3VG69_9ACTO</name>
<reference evidence="2" key="1">
    <citation type="submission" date="2016-10" db="EMBL/GenBank/DDBJ databases">
        <authorList>
            <person name="Varghese N."/>
            <person name="Submissions S."/>
        </authorList>
    </citation>
    <scope>NUCLEOTIDE SEQUENCE [LARGE SCALE GENOMIC DNA]</scope>
    <source>
        <strain evidence="2">KPR-1</strain>
    </source>
</reference>
<dbReference type="AlphaFoldDB" id="A0A1H3VG69"/>
<dbReference type="Gene3D" id="3.10.129.10">
    <property type="entry name" value="Hotdog Thioesterase"/>
    <property type="match status" value="1"/>
</dbReference>
<dbReference type="SUPFAM" id="SSF54637">
    <property type="entry name" value="Thioesterase/thiol ester dehydrase-isomerase"/>
    <property type="match status" value="1"/>
</dbReference>
<evidence type="ECO:0000313" key="1">
    <source>
        <dbReference type="EMBL" id="SDZ73661.1"/>
    </source>
</evidence>
<dbReference type="Proteomes" id="UP000199288">
    <property type="component" value="Unassembled WGS sequence"/>
</dbReference>
<gene>
    <name evidence="1" type="ORF">SAMN02910418_00036</name>
</gene>
<proteinExistence type="predicted"/>
<sequence>MRFPTYQDLDELIKRPSITRRVMNLWPPFAGASISIRHISEDFRHVRVRLALRKLTANYLGTLYGASLLSMTDPWWVMMLARNLGRGYQVWDKSAQIEFIAKGRGNVYAEFRLSEQTLAEIREETRDGAKHLRWFTTDIRSASGELIARVNKEVYVRERLP</sequence>
<dbReference type="Pfam" id="PF14539">
    <property type="entry name" value="DUF4442"/>
    <property type="match status" value="1"/>
</dbReference>
<evidence type="ECO:0000313" key="2">
    <source>
        <dbReference type="Proteomes" id="UP000199288"/>
    </source>
</evidence>
<dbReference type="InterPro" id="IPR027961">
    <property type="entry name" value="DUF4442"/>
</dbReference>
<dbReference type="InterPro" id="IPR029069">
    <property type="entry name" value="HotDog_dom_sf"/>
</dbReference>
<accession>A0A1H3VG69</accession>